<evidence type="ECO:0000256" key="6">
    <source>
        <dbReference type="ARBA" id="ARBA00016853"/>
    </source>
</evidence>
<dbReference type="Gene3D" id="3.30.70.360">
    <property type="match status" value="1"/>
</dbReference>
<gene>
    <name evidence="13" type="primary">dapE</name>
</gene>
<dbReference type="GO" id="GO:0009014">
    <property type="term" value="F:succinyl-diaminopimelate desuccinylase activity"/>
    <property type="evidence" value="ECO:0007669"/>
    <property type="project" value="UniProtKB-EC"/>
</dbReference>
<keyword evidence="9" id="KW-0862">Zinc</keyword>
<evidence type="ECO:0000256" key="5">
    <source>
        <dbReference type="ARBA" id="ARBA00011921"/>
    </source>
</evidence>
<sequence>MDIKSKIKEEDITNLAQKLIRIPSDEIVGEQEVCEYLSDILKSLGMKVRLQEVLPKRPNIIAEVLGGNNGKSIMFNGHIDTVPIGNIEKWNTDPYKAIIKDNKLFGRGATDMKGSIASMIIAIKYIMNNVEDFNGKIIFTGVMAEETTGLGTQKVLEENIKTDMAIVGEPSDEKIYRAHKGTLWFNIFTYGKLEHSSESDTKSNNAIINMMKLIEEINKISKELEGKNNSLVGHPSINVGLIEGGTKQNMIADSCKVSIDRRILPEEEPNEILDELRVRFDNLRLIDNRLKFNIEKDTIREAVEVSESEPIVQEVKRAVNKILNINPIVSGMKATTDMSILVNQGNIPSVIYGPGFIKQAHTIDEFIEVERLVESSQVYAEVLLNILTNN</sequence>
<proteinExistence type="inferred from homology"/>
<dbReference type="EC" id="3.5.1.18" evidence="5"/>
<evidence type="ECO:0000256" key="1">
    <source>
        <dbReference type="ARBA" id="ARBA00001941"/>
    </source>
</evidence>
<dbReference type="GO" id="GO:0009089">
    <property type="term" value="P:lysine biosynthetic process via diaminopimelate"/>
    <property type="evidence" value="ECO:0007669"/>
    <property type="project" value="UniProtKB-UniPathway"/>
</dbReference>
<dbReference type="Pfam" id="PF01546">
    <property type="entry name" value="Peptidase_M20"/>
    <property type="match status" value="1"/>
</dbReference>
<evidence type="ECO:0000259" key="12">
    <source>
        <dbReference type="Pfam" id="PF07687"/>
    </source>
</evidence>
<dbReference type="InterPro" id="IPR036264">
    <property type="entry name" value="Bact_exopeptidase_dim_dom"/>
</dbReference>
<reference evidence="13" key="1">
    <citation type="journal article" date="2014" name="Genome Biol. Evol.">
        <title>Pangenome evidence for extensive interdomain horizontal transfer affecting lineage core and shell genes in uncultured planktonic thaumarchaeota and euryarchaeota.</title>
        <authorList>
            <person name="Deschamps P."/>
            <person name="Zivanovic Y."/>
            <person name="Moreira D."/>
            <person name="Rodriguez-Valera F."/>
            <person name="Lopez-Garcia P."/>
        </authorList>
    </citation>
    <scope>NUCLEOTIDE SEQUENCE</scope>
</reference>
<dbReference type="PROSITE" id="PS00758">
    <property type="entry name" value="ARGE_DAPE_CPG2_1"/>
    <property type="match status" value="1"/>
</dbReference>
<evidence type="ECO:0000313" key="13">
    <source>
        <dbReference type="EMBL" id="AIF12083.1"/>
    </source>
</evidence>
<dbReference type="Pfam" id="PF07687">
    <property type="entry name" value="M20_dimer"/>
    <property type="match status" value="1"/>
</dbReference>
<feature type="domain" description="Peptidase M20 dimerisation" evidence="12">
    <location>
        <begin position="178"/>
        <end position="282"/>
    </location>
</feature>
<dbReference type="InterPro" id="IPR010182">
    <property type="entry name" value="ArgE/DapE"/>
</dbReference>
<dbReference type="GO" id="GO:0046872">
    <property type="term" value="F:metal ion binding"/>
    <property type="evidence" value="ECO:0007669"/>
    <property type="project" value="UniProtKB-KW"/>
</dbReference>
<comment type="catalytic activity">
    <reaction evidence="11">
        <text>N-succinyl-(2S,6S)-2,6-diaminopimelate + H2O = (2S,6S)-2,6-diaminopimelate + succinate</text>
        <dbReference type="Rhea" id="RHEA:22608"/>
        <dbReference type="ChEBI" id="CHEBI:15377"/>
        <dbReference type="ChEBI" id="CHEBI:30031"/>
        <dbReference type="ChEBI" id="CHEBI:57609"/>
        <dbReference type="ChEBI" id="CHEBI:58087"/>
        <dbReference type="EC" id="3.5.1.18"/>
    </reaction>
</comment>
<accession>A0A075HDW3</accession>
<comment type="cofactor">
    <cofactor evidence="1">
        <name>Co(2+)</name>
        <dbReference type="ChEBI" id="CHEBI:48828"/>
    </cofactor>
</comment>
<comment type="similarity">
    <text evidence="4">Belongs to the peptidase M20A family.</text>
</comment>
<keyword evidence="7" id="KW-0479">Metal-binding</keyword>
<dbReference type="UniPathway" id="UPA00034">
    <property type="reaction ID" value="UER00021"/>
</dbReference>
<dbReference type="InterPro" id="IPR001261">
    <property type="entry name" value="ArgE/DapE_CS"/>
</dbReference>
<evidence type="ECO:0000256" key="11">
    <source>
        <dbReference type="ARBA" id="ARBA00051301"/>
    </source>
</evidence>
<evidence type="ECO:0000256" key="4">
    <source>
        <dbReference type="ARBA" id="ARBA00006247"/>
    </source>
</evidence>
<dbReference type="CDD" id="cd08659">
    <property type="entry name" value="M20_ArgE_DapE-like"/>
    <property type="match status" value="1"/>
</dbReference>
<dbReference type="InterPro" id="IPR011650">
    <property type="entry name" value="Peptidase_M20_dimer"/>
</dbReference>
<evidence type="ECO:0000256" key="10">
    <source>
        <dbReference type="ARBA" id="ARBA00023285"/>
    </source>
</evidence>
<evidence type="ECO:0000256" key="9">
    <source>
        <dbReference type="ARBA" id="ARBA00022833"/>
    </source>
</evidence>
<dbReference type="Gene3D" id="3.40.630.10">
    <property type="entry name" value="Zn peptidases"/>
    <property type="match status" value="2"/>
</dbReference>
<evidence type="ECO:0000256" key="8">
    <source>
        <dbReference type="ARBA" id="ARBA00022801"/>
    </source>
</evidence>
<name>A0A075HDW3_9ARCH</name>
<keyword evidence="10" id="KW-0170">Cobalt</keyword>
<dbReference type="InterPro" id="IPR050072">
    <property type="entry name" value="Peptidase_M20A"/>
</dbReference>
<dbReference type="AlphaFoldDB" id="A0A075HDW3"/>
<dbReference type="InterPro" id="IPR002933">
    <property type="entry name" value="Peptidase_M20"/>
</dbReference>
<protein>
    <recommendedName>
        <fullName evidence="6">Probable succinyl-diaminopimelate desuccinylase</fullName>
        <ecNumber evidence="5">3.5.1.18</ecNumber>
    </recommendedName>
</protein>
<organism evidence="13">
    <name type="scientific">uncultured marine thaumarchaeote KM3_54_F04</name>
    <dbReference type="NCBI Taxonomy" id="1456191"/>
    <lineage>
        <taxon>Archaea</taxon>
        <taxon>Nitrososphaerota</taxon>
        <taxon>environmental samples</taxon>
    </lineage>
</organism>
<dbReference type="EMBL" id="KF900936">
    <property type="protein sequence ID" value="AIF12083.1"/>
    <property type="molecule type" value="Genomic_DNA"/>
</dbReference>
<evidence type="ECO:0000256" key="2">
    <source>
        <dbReference type="ARBA" id="ARBA00001947"/>
    </source>
</evidence>
<dbReference type="PANTHER" id="PTHR43808">
    <property type="entry name" value="ACETYLORNITHINE DEACETYLASE"/>
    <property type="match status" value="1"/>
</dbReference>
<comment type="cofactor">
    <cofactor evidence="2">
        <name>Zn(2+)</name>
        <dbReference type="ChEBI" id="CHEBI:29105"/>
    </cofactor>
</comment>
<comment type="pathway">
    <text evidence="3">Amino-acid biosynthesis; L-lysine biosynthesis via DAP pathway; LL-2,6-diaminopimelate from (S)-tetrahydrodipicolinate (succinylase route): step 3/3.</text>
</comment>
<dbReference type="NCBIfam" id="TIGR01910">
    <property type="entry name" value="DapE-ArgE"/>
    <property type="match status" value="1"/>
</dbReference>
<dbReference type="SUPFAM" id="SSF53187">
    <property type="entry name" value="Zn-dependent exopeptidases"/>
    <property type="match status" value="1"/>
</dbReference>
<keyword evidence="8 13" id="KW-0378">Hydrolase</keyword>
<evidence type="ECO:0000256" key="7">
    <source>
        <dbReference type="ARBA" id="ARBA00022723"/>
    </source>
</evidence>
<evidence type="ECO:0000256" key="3">
    <source>
        <dbReference type="ARBA" id="ARBA00005130"/>
    </source>
</evidence>
<dbReference type="SUPFAM" id="SSF55031">
    <property type="entry name" value="Bacterial exopeptidase dimerisation domain"/>
    <property type="match status" value="1"/>
</dbReference>